<evidence type="ECO:0000259" key="1">
    <source>
        <dbReference type="Pfam" id="PF25821"/>
    </source>
</evidence>
<dbReference type="PANTHER" id="PTHR33595">
    <property type="entry name" value="VON WILLEBRAND FACTOR A DOMAIN PROTEIN"/>
    <property type="match status" value="1"/>
</dbReference>
<evidence type="ECO:0000313" key="2">
    <source>
        <dbReference type="EMBL" id="KAE9619873.1"/>
    </source>
</evidence>
<dbReference type="InterPro" id="IPR057710">
    <property type="entry name" value="DUF7950"/>
</dbReference>
<gene>
    <name evidence="2" type="ORF">Lalb_Chr02g0157881</name>
</gene>
<accession>A0A6A5N2S1</accession>
<dbReference type="PANTHER" id="PTHR33595:SF4">
    <property type="entry name" value="EMB|CAB62340.1"/>
    <property type="match status" value="1"/>
</dbReference>
<dbReference type="Proteomes" id="UP000447434">
    <property type="component" value="Chromosome 2"/>
</dbReference>
<dbReference type="EMBL" id="WOCE01000002">
    <property type="protein sequence ID" value="KAE9619873.1"/>
    <property type="molecule type" value="Genomic_DNA"/>
</dbReference>
<protein>
    <recommendedName>
        <fullName evidence="1">DUF7950 domain-containing protein</fullName>
    </recommendedName>
</protein>
<evidence type="ECO:0000313" key="3">
    <source>
        <dbReference type="Proteomes" id="UP000447434"/>
    </source>
</evidence>
<dbReference type="AlphaFoldDB" id="A0A6A5N2S1"/>
<name>A0A6A5N2S1_LUPAL</name>
<comment type="caution">
    <text evidence="2">The sequence shown here is derived from an EMBL/GenBank/DDBJ whole genome shotgun (WGS) entry which is preliminary data.</text>
</comment>
<sequence length="296" mass="33228">MNGELWRLQSSHVSDDARIPLDNRILNTIMLRFRPIAPKPVSDGSVAPVQLNQRKGSVYGKRTKRKYVRVRRNTGYVRKNNEKLVESRDVVAAVSTLQLMPEKDKAENSSSIARDSWCNNLDLNGTVEKIQILDNNLKPPCVTANVGSGSTLDPPSAVVESWITVESVSDTCMSGGEESLGCTDAEKLKNLETDTCPGFISDGYWKVRWLNDAFKKMILSEKEKEECSEMVVLLKVKDNSVLRCCYSYPSFTCSVRLQYTCLKEKCTKMVPCDVWRLESNGFAWRLDVKAALSLGL</sequence>
<keyword evidence="3" id="KW-1185">Reference proteome</keyword>
<reference evidence="3" key="1">
    <citation type="journal article" date="2020" name="Nat. Commun.">
        <title>Genome sequence of the cluster root forming white lupin.</title>
        <authorList>
            <person name="Hufnagel B."/>
            <person name="Marques A."/>
            <person name="Soriano A."/>
            <person name="Marques L."/>
            <person name="Divol F."/>
            <person name="Doumas P."/>
            <person name="Sallet E."/>
            <person name="Mancinotti D."/>
            <person name="Carrere S."/>
            <person name="Marande W."/>
            <person name="Arribat S."/>
            <person name="Keller J."/>
            <person name="Huneau C."/>
            <person name="Blein T."/>
            <person name="Aime D."/>
            <person name="Laguerre M."/>
            <person name="Taylor J."/>
            <person name="Schubert V."/>
            <person name="Nelson M."/>
            <person name="Geu-Flores F."/>
            <person name="Crespi M."/>
            <person name="Gallardo-Guerrero K."/>
            <person name="Delaux P.-M."/>
            <person name="Salse J."/>
            <person name="Berges H."/>
            <person name="Guyot R."/>
            <person name="Gouzy J."/>
            <person name="Peret B."/>
        </authorList>
    </citation>
    <scope>NUCLEOTIDE SEQUENCE [LARGE SCALE GENOMIC DNA]</scope>
    <source>
        <strain evidence="3">cv. Amiga</strain>
    </source>
</reference>
<dbReference type="Pfam" id="PF25821">
    <property type="entry name" value="DUF7950"/>
    <property type="match status" value="1"/>
</dbReference>
<dbReference type="OrthoDB" id="1898295at2759"/>
<organism evidence="2 3">
    <name type="scientific">Lupinus albus</name>
    <name type="common">White lupine</name>
    <name type="synonym">Lupinus termis</name>
    <dbReference type="NCBI Taxonomy" id="3870"/>
    <lineage>
        <taxon>Eukaryota</taxon>
        <taxon>Viridiplantae</taxon>
        <taxon>Streptophyta</taxon>
        <taxon>Embryophyta</taxon>
        <taxon>Tracheophyta</taxon>
        <taxon>Spermatophyta</taxon>
        <taxon>Magnoliopsida</taxon>
        <taxon>eudicotyledons</taxon>
        <taxon>Gunneridae</taxon>
        <taxon>Pentapetalae</taxon>
        <taxon>rosids</taxon>
        <taxon>fabids</taxon>
        <taxon>Fabales</taxon>
        <taxon>Fabaceae</taxon>
        <taxon>Papilionoideae</taxon>
        <taxon>50 kb inversion clade</taxon>
        <taxon>genistoids sensu lato</taxon>
        <taxon>core genistoids</taxon>
        <taxon>Genisteae</taxon>
        <taxon>Lupinus</taxon>
    </lineage>
</organism>
<proteinExistence type="predicted"/>
<feature type="domain" description="DUF7950" evidence="1">
    <location>
        <begin position="159"/>
        <end position="293"/>
    </location>
</feature>